<dbReference type="Pfam" id="PF13848">
    <property type="entry name" value="Thioredoxin_6"/>
    <property type="match status" value="1"/>
</dbReference>
<dbReference type="AlphaFoldDB" id="A0A4R8PY86"/>
<dbReference type="Pfam" id="PF00085">
    <property type="entry name" value="Thioredoxin"/>
    <property type="match status" value="1"/>
</dbReference>
<dbReference type="PANTHER" id="PTHR18929">
    <property type="entry name" value="PROTEIN DISULFIDE ISOMERASE"/>
    <property type="match status" value="1"/>
</dbReference>
<feature type="signal peptide" evidence="3">
    <location>
        <begin position="1"/>
        <end position="18"/>
    </location>
</feature>
<organism evidence="5 6">
    <name type="scientific">Colletotrichum spinosum</name>
    <dbReference type="NCBI Taxonomy" id="1347390"/>
    <lineage>
        <taxon>Eukaryota</taxon>
        <taxon>Fungi</taxon>
        <taxon>Dikarya</taxon>
        <taxon>Ascomycota</taxon>
        <taxon>Pezizomycotina</taxon>
        <taxon>Sordariomycetes</taxon>
        <taxon>Hypocreomycetidae</taxon>
        <taxon>Glomerellales</taxon>
        <taxon>Glomerellaceae</taxon>
        <taxon>Colletotrichum</taxon>
        <taxon>Colletotrichum orbiculare species complex</taxon>
    </lineage>
</organism>
<dbReference type="InterPro" id="IPR013766">
    <property type="entry name" value="Thioredoxin_domain"/>
</dbReference>
<name>A0A4R8PY86_9PEZI</name>
<dbReference type="CDD" id="cd02961">
    <property type="entry name" value="PDI_a_family"/>
    <property type="match status" value="1"/>
</dbReference>
<feature type="chain" id="PRO_5020551460" evidence="3">
    <location>
        <begin position="19"/>
        <end position="417"/>
    </location>
</feature>
<sequence>MCLKLFVPLLALVGASRGWQHKTADQVRSAIETNDYALVAFVMPNSPRCEALDPHWANVEDAIPAAVSIDCSSHYDFCLENDVASYPAIRFIRPDGTNKPFRGTRKGSEIGNFVNRMLRPVVTRVEKTTLSSFRSSDDVVAVAHFTPEETSLRDRFAELAEKLHDRHAFGLQDAAAGPGKITCWNNAIGAMQMSTQLEAVDAMEELVKRCAAPLVPRLTRRNEVEHLNSGKSLVYFFARVEDYLEAWTEAVLALAKKYHEYMTFVTVDLNEYPTMPASFGFPNEIEDAVALQNPATGQVYPYAGEITVDAVEEFINSISDGKVEPWDGVSLLQLVEVDEQGHTQVIASQAASQAGKEAAGENKPKDEAEKVEERTEKSEEKTEKSEDTAEEKNEGGQEPVKETKKTESEDVKTHDEL</sequence>
<feature type="region of interest" description="Disordered" evidence="2">
    <location>
        <begin position="347"/>
        <end position="417"/>
    </location>
</feature>
<comment type="caution">
    <text evidence="5">The sequence shown here is derived from an EMBL/GenBank/DDBJ whole genome shotgun (WGS) entry which is preliminary data.</text>
</comment>
<dbReference type="InterPro" id="IPR036249">
    <property type="entry name" value="Thioredoxin-like_sf"/>
</dbReference>
<evidence type="ECO:0000256" key="1">
    <source>
        <dbReference type="ARBA" id="ARBA00006347"/>
    </source>
</evidence>
<dbReference type="GO" id="GO:0003756">
    <property type="term" value="F:protein disulfide isomerase activity"/>
    <property type="evidence" value="ECO:0007669"/>
    <property type="project" value="TreeGrafter"/>
</dbReference>
<dbReference type="GO" id="GO:0006457">
    <property type="term" value="P:protein folding"/>
    <property type="evidence" value="ECO:0007669"/>
    <property type="project" value="TreeGrafter"/>
</dbReference>
<dbReference type="Proteomes" id="UP000295083">
    <property type="component" value="Unassembled WGS sequence"/>
</dbReference>
<evidence type="ECO:0000313" key="6">
    <source>
        <dbReference type="Proteomes" id="UP000295083"/>
    </source>
</evidence>
<dbReference type="EMBL" id="QAPG01001807">
    <property type="protein sequence ID" value="TDZ27695.1"/>
    <property type="molecule type" value="Genomic_DNA"/>
</dbReference>
<accession>A0A4R8PY86</accession>
<protein>
    <submittedName>
        <fullName evidence="5">Protein disulfide-isomerase</fullName>
    </submittedName>
</protein>
<dbReference type="CDD" id="cd02982">
    <property type="entry name" value="PDI_b'_family"/>
    <property type="match status" value="1"/>
</dbReference>
<comment type="similarity">
    <text evidence="1">Belongs to the protein disulfide isomerase family.</text>
</comment>
<dbReference type="Gene3D" id="3.40.30.10">
    <property type="entry name" value="Glutaredoxin"/>
    <property type="match status" value="2"/>
</dbReference>
<feature type="domain" description="Thioredoxin" evidence="4">
    <location>
        <begin position="24"/>
        <end position="115"/>
    </location>
</feature>
<feature type="compositionally biased region" description="Basic and acidic residues" evidence="2">
    <location>
        <begin position="358"/>
        <end position="417"/>
    </location>
</feature>
<evidence type="ECO:0000313" key="5">
    <source>
        <dbReference type="EMBL" id="TDZ27695.1"/>
    </source>
</evidence>
<dbReference type="GO" id="GO:0034976">
    <property type="term" value="P:response to endoplasmic reticulum stress"/>
    <property type="evidence" value="ECO:0007669"/>
    <property type="project" value="TreeGrafter"/>
</dbReference>
<evidence type="ECO:0000256" key="2">
    <source>
        <dbReference type="SAM" id="MobiDB-lite"/>
    </source>
</evidence>
<keyword evidence="3" id="KW-0732">Signal</keyword>
<keyword evidence="5" id="KW-0413">Isomerase</keyword>
<dbReference type="GO" id="GO:0005783">
    <property type="term" value="C:endoplasmic reticulum"/>
    <property type="evidence" value="ECO:0007669"/>
    <property type="project" value="TreeGrafter"/>
</dbReference>
<proteinExistence type="inferred from homology"/>
<evidence type="ECO:0000259" key="4">
    <source>
        <dbReference type="Pfam" id="PF00085"/>
    </source>
</evidence>
<dbReference type="SUPFAM" id="SSF52833">
    <property type="entry name" value="Thioredoxin-like"/>
    <property type="match status" value="2"/>
</dbReference>
<keyword evidence="6" id="KW-1185">Reference proteome</keyword>
<reference evidence="5 6" key="1">
    <citation type="submission" date="2018-11" db="EMBL/GenBank/DDBJ databases">
        <title>Genome sequence and assembly of Colletotrichum spinosum.</title>
        <authorList>
            <person name="Gan P."/>
            <person name="Shirasu K."/>
        </authorList>
    </citation>
    <scope>NUCLEOTIDE SEQUENCE [LARGE SCALE GENOMIC DNA]</scope>
    <source>
        <strain evidence="5 6">CBS 515.97</strain>
    </source>
</reference>
<gene>
    <name evidence="5" type="primary">PDI-0</name>
    <name evidence="5" type="ORF">C8035_v009492</name>
</gene>
<evidence type="ECO:0000256" key="3">
    <source>
        <dbReference type="SAM" id="SignalP"/>
    </source>
</evidence>